<proteinExistence type="predicted"/>
<dbReference type="Gene3D" id="1.10.10.10">
    <property type="entry name" value="Winged helix-like DNA-binding domain superfamily/Winged helix DNA-binding domain"/>
    <property type="match status" value="1"/>
</dbReference>
<dbReference type="InterPro" id="IPR012967">
    <property type="entry name" value="COMT_dimerisation"/>
</dbReference>
<dbReference type="InterPro" id="IPR016461">
    <property type="entry name" value="COMT-like"/>
</dbReference>
<dbReference type="Gene3D" id="3.40.50.150">
    <property type="entry name" value="Vaccinia Virus protein VP39"/>
    <property type="match status" value="1"/>
</dbReference>
<evidence type="ECO:0000259" key="5">
    <source>
        <dbReference type="Pfam" id="PF08100"/>
    </source>
</evidence>
<evidence type="ECO:0008006" key="7">
    <source>
        <dbReference type="Google" id="ProtNLM"/>
    </source>
</evidence>
<dbReference type="AlphaFoldDB" id="A0A7S2U716"/>
<dbReference type="InterPro" id="IPR036390">
    <property type="entry name" value="WH_DNA-bd_sf"/>
</dbReference>
<dbReference type="PANTHER" id="PTHR11746">
    <property type="entry name" value="O-METHYLTRANSFERASE"/>
    <property type="match status" value="1"/>
</dbReference>
<dbReference type="Pfam" id="PF08100">
    <property type="entry name" value="Dimerisation"/>
    <property type="match status" value="1"/>
</dbReference>
<organism evidence="6">
    <name type="scientific">Attheya septentrionalis</name>
    <dbReference type="NCBI Taxonomy" id="420275"/>
    <lineage>
        <taxon>Eukaryota</taxon>
        <taxon>Sar</taxon>
        <taxon>Stramenopiles</taxon>
        <taxon>Ochrophyta</taxon>
        <taxon>Bacillariophyta</taxon>
        <taxon>Coscinodiscophyceae</taxon>
        <taxon>Chaetocerotophycidae</taxon>
        <taxon>Chaetocerotales</taxon>
        <taxon>Attheyaceae</taxon>
        <taxon>Attheya</taxon>
    </lineage>
</organism>
<dbReference type="EMBL" id="HBHQ01003592">
    <property type="protein sequence ID" value="CAD9810562.1"/>
    <property type="molecule type" value="Transcribed_RNA"/>
</dbReference>
<dbReference type="InterPro" id="IPR029063">
    <property type="entry name" value="SAM-dependent_MTases_sf"/>
</dbReference>
<evidence type="ECO:0000313" key="6">
    <source>
        <dbReference type="EMBL" id="CAD9810562.1"/>
    </source>
</evidence>
<dbReference type="Pfam" id="PF00891">
    <property type="entry name" value="Methyltransf_2"/>
    <property type="match status" value="1"/>
</dbReference>
<reference evidence="6" key="1">
    <citation type="submission" date="2021-01" db="EMBL/GenBank/DDBJ databases">
        <authorList>
            <person name="Corre E."/>
            <person name="Pelletier E."/>
            <person name="Niang G."/>
            <person name="Scheremetjew M."/>
            <person name="Finn R."/>
            <person name="Kale V."/>
            <person name="Holt S."/>
            <person name="Cochrane G."/>
            <person name="Meng A."/>
            <person name="Brown T."/>
            <person name="Cohen L."/>
        </authorList>
    </citation>
    <scope>NUCLEOTIDE SEQUENCE</scope>
    <source>
        <strain evidence="6">CCMP2084</strain>
    </source>
</reference>
<evidence type="ECO:0000256" key="1">
    <source>
        <dbReference type="ARBA" id="ARBA00022603"/>
    </source>
</evidence>
<protein>
    <recommendedName>
        <fullName evidence="7">O-methyltransferase domain-containing protein</fullName>
    </recommendedName>
</protein>
<dbReference type="InterPro" id="IPR001077">
    <property type="entry name" value="COMT_C"/>
</dbReference>
<feature type="domain" description="O-methyltransferase dimerisation" evidence="5">
    <location>
        <begin position="69"/>
        <end position="152"/>
    </location>
</feature>
<name>A0A7S2U716_9STRA</name>
<evidence type="ECO:0000256" key="2">
    <source>
        <dbReference type="ARBA" id="ARBA00022679"/>
    </source>
</evidence>
<sequence length="418" mass="45449">MKTFSKKLVSSALLPLFVIVGHVGSISAFGVVSKSAIGGRIATTSNSAREANPKVISLDDAEASMQPLMQLSSAHFASQALRAVVQLGIPDILGSECMTVSEMASHVGANDDIVNEDALQRTLRLLVTVGILQEKFEHKKYSFSLTNTGALLQTNVPGQPCLAPVVQHWMERPLWDSWLDLPDYIAGKGERKLLPFDRANGVSSDEFYGQNNPDSLRFANQFVRFISDGEVEAILKAFDWNSLSGKTVVDIGGHYGGIMSAVAKKFPEVKCICLDLPEVVLSAPPPPPGVEFVGGNVFDPSTIPACNVIFMKHLLDKCMWDEEESIRILQSCHSALPADGTVIIGEAVLPNHNDVGSTDNNFQLQMFMDAFFLLVGREGMRTEYEWSELAAQAGYTIQSIIPTSSPSCYLIVLQKAPT</sequence>
<evidence type="ECO:0000259" key="4">
    <source>
        <dbReference type="Pfam" id="PF00891"/>
    </source>
</evidence>
<feature type="domain" description="O-methyltransferase C-terminal" evidence="4">
    <location>
        <begin position="178"/>
        <end position="395"/>
    </location>
</feature>
<keyword evidence="2" id="KW-0808">Transferase</keyword>
<dbReference type="SUPFAM" id="SSF46785">
    <property type="entry name" value="Winged helix' DNA-binding domain"/>
    <property type="match status" value="1"/>
</dbReference>
<dbReference type="InterPro" id="IPR036388">
    <property type="entry name" value="WH-like_DNA-bd_sf"/>
</dbReference>
<dbReference type="PROSITE" id="PS51683">
    <property type="entry name" value="SAM_OMT_II"/>
    <property type="match status" value="1"/>
</dbReference>
<keyword evidence="1" id="KW-0489">Methyltransferase</keyword>
<dbReference type="GO" id="GO:0008171">
    <property type="term" value="F:O-methyltransferase activity"/>
    <property type="evidence" value="ECO:0007669"/>
    <property type="project" value="InterPro"/>
</dbReference>
<keyword evidence="3" id="KW-0949">S-adenosyl-L-methionine</keyword>
<evidence type="ECO:0000256" key="3">
    <source>
        <dbReference type="ARBA" id="ARBA00022691"/>
    </source>
</evidence>
<accession>A0A7S2U716</accession>
<dbReference type="SUPFAM" id="SSF53335">
    <property type="entry name" value="S-adenosyl-L-methionine-dependent methyltransferases"/>
    <property type="match status" value="1"/>
</dbReference>
<gene>
    <name evidence="6" type="ORF">ASEP1449_LOCUS2385</name>
</gene>
<dbReference type="GO" id="GO:0046983">
    <property type="term" value="F:protein dimerization activity"/>
    <property type="evidence" value="ECO:0007669"/>
    <property type="project" value="InterPro"/>
</dbReference>
<dbReference type="GO" id="GO:0032259">
    <property type="term" value="P:methylation"/>
    <property type="evidence" value="ECO:0007669"/>
    <property type="project" value="UniProtKB-KW"/>
</dbReference>